<dbReference type="EMBL" id="FOYZ01000012">
    <property type="protein sequence ID" value="SFR97560.1"/>
    <property type="molecule type" value="Genomic_DNA"/>
</dbReference>
<dbReference type="RefSeq" id="WP_092562463.1">
    <property type="nucleotide sequence ID" value="NZ_FOYZ01000012.1"/>
</dbReference>
<dbReference type="AlphaFoldDB" id="A0A1I6L2V2"/>
<dbReference type="SMART" id="SM00332">
    <property type="entry name" value="PP2Cc"/>
    <property type="match status" value="1"/>
</dbReference>
<dbReference type="InterPro" id="IPR001932">
    <property type="entry name" value="PPM-type_phosphatase-like_dom"/>
</dbReference>
<keyword evidence="3" id="KW-1185">Reference proteome</keyword>
<dbReference type="Pfam" id="PF13672">
    <property type="entry name" value="PP2C_2"/>
    <property type="match status" value="1"/>
</dbReference>
<sequence length="251" mass="28480">MGFLYVTNTDAGIERTLNEDNYLVNVVDTSYGEVCLAIVCDGVGGLSHGDKASSYVVTKMDRWFRSYIKKDIDFTTLVHDVNTEIENINFELIQMGFEARKNLGTTISAILFIDGNYYTFHIGDTRIYKYADGLRYLTFDHTVLGAKIMNGQITEEEARKSKEKNVLLQCVGVTKNLEIHNTNGTYDSEDVFLLCSDGQYNQLNDGEIEDVLEAMIDFSQEEMQETALELIESVKYRGERDNITSIFIKLS</sequence>
<dbReference type="STRING" id="37658.SAMN05661086_03011"/>
<evidence type="ECO:0000313" key="3">
    <source>
        <dbReference type="Proteomes" id="UP000199659"/>
    </source>
</evidence>
<dbReference type="PROSITE" id="PS51746">
    <property type="entry name" value="PPM_2"/>
    <property type="match status" value="1"/>
</dbReference>
<protein>
    <submittedName>
        <fullName evidence="2">Serine/threonine protein phosphatase PrpC</fullName>
    </submittedName>
</protein>
<organism evidence="2 3">
    <name type="scientific">Anaeromicropila populeti</name>
    <dbReference type="NCBI Taxonomy" id="37658"/>
    <lineage>
        <taxon>Bacteria</taxon>
        <taxon>Bacillati</taxon>
        <taxon>Bacillota</taxon>
        <taxon>Clostridia</taxon>
        <taxon>Lachnospirales</taxon>
        <taxon>Lachnospiraceae</taxon>
        <taxon>Anaeromicropila</taxon>
    </lineage>
</organism>
<evidence type="ECO:0000259" key="1">
    <source>
        <dbReference type="PROSITE" id="PS51746"/>
    </source>
</evidence>
<reference evidence="2 3" key="1">
    <citation type="submission" date="2016-10" db="EMBL/GenBank/DDBJ databases">
        <authorList>
            <person name="de Groot N.N."/>
        </authorList>
    </citation>
    <scope>NUCLEOTIDE SEQUENCE [LARGE SCALE GENOMIC DNA]</scope>
    <source>
        <strain evidence="2 3">743A</strain>
    </source>
</reference>
<dbReference type="OrthoDB" id="9801841at2"/>
<dbReference type="SMART" id="SM00331">
    <property type="entry name" value="PP2C_SIG"/>
    <property type="match status" value="1"/>
</dbReference>
<name>A0A1I6L2V2_9FIRM</name>
<dbReference type="Gene3D" id="3.60.40.10">
    <property type="entry name" value="PPM-type phosphatase domain"/>
    <property type="match status" value="1"/>
</dbReference>
<dbReference type="SUPFAM" id="SSF81606">
    <property type="entry name" value="PP2C-like"/>
    <property type="match status" value="1"/>
</dbReference>
<proteinExistence type="predicted"/>
<dbReference type="InterPro" id="IPR036457">
    <property type="entry name" value="PPM-type-like_dom_sf"/>
</dbReference>
<dbReference type="CDD" id="cd00143">
    <property type="entry name" value="PP2Cc"/>
    <property type="match status" value="1"/>
</dbReference>
<feature type="domain" description="PPM-type phosphatase" evidence="1">
    <location>
        <begin position="4"/>
        <end position="250"/>
    </location>
</feature>
<evidence type="ECO:0000313" key="2">
    <source>
        <dbReference type="EMBL" id="SFR97560.1"/>
    </source>
</evidence>
<gene>
    <name evidence="2" type="ORF">SAMN05661086_03011</name>
</gene>
<dbReference type="Proteomes" id="UP000199659">
    <property type="component" value="Unassembled WGS sequence"/>
</dbReference>
<accession>A0A1I6L2V2</accession>